<comment type="subcellular location">
    <subcellularLocation>
        <location evidence="2">Cell envelope</location>
    </subcellularLocation>
</comment>
<dbReference type="AlphaFoldDB" id="A0A0F9IZF2"/>
<dbReference type="GO" id="GO:0009055">
    <property type="term" value="F:electron transfer activity"/>
    <property type="evidence" value="ECO:0007669"/>
    <property type="project" value="TreeGrafter"/>
</dbReference>
<evidence type="ECO:0000256" key="8">
    <source>
        <dbReference type="ARBA" id="ARBA00023014"/>
    </source>
</evidence>
<accession>A0A0F9IZF2</accession>
<evidence type="ECO:0000259" key="9">
    <source>
        <dbReference type="PROSITE" id="PS51669"/>
    </source>
</evidence>
<dbReference type="EMBL" id="LAZR01019477">
    <property type="protein sequence ID" value="KKL92397.1"/>
    <property type="molecule type" value="Genomic_DNA"/>
</dbReference>
<dbReference type="InterPro" id="IPR006963">
    <property type="entry name" value="Mopterin_OxRdtase_4Fe-4S_dom"/>
</dbReference>
<keyword evidence="4" id="KW-0004">4Fe-4S</keyword>
<keyword evidence="5" id="KW-0479">Metal-binding</keyword>
<dbReference type="GO" id="GO:0030151">
    <property type="term" value="F:molybdenum ion binding"/>
    <property type="evidence" value="ECO:0007669"/>
    <property type="project" value="TreeGrafter"/>
</dbReference>
<keyword evidence="6" id="KW-0560">Oxidoreductase</keyword>
<feature type="non-terminal residue" evidence="10">
    <location>
        <position position="1"/>
    </location>
</feature>
<feature type="domain" description="4Fe-4S Mo/W bis-MGD-type" evidence="9">
    <location>
        <begin position="1"/>
        <end position="25"/>
    </location>
</feature>
<evidence type="ECO:0000313" key="10">
    <source>
        <dbReference type="EMBL" id="KKL92397.1"/>
    </source>
</evidence>
<dbReference type="GO" id="GO:0009061">
    <property type="term" value="P:anaerobic respiration"/>
    <property type="evidence" value="ECO:0007669"/>
    <property type="project" value="TreeGrafter"/>
</dbReference>
<dbReference type="GO" id="GO:0030313">
    <property type="term" value="C:cell envelope"/>
    <property type="evidence" value="ECO:0007669"/>
    <property type="project" value="UniProtKB-SubCell"/>
</dbReference>
<proteinExistence type="inferred from homology"/>
<dbReference type="PANTHER" id="PTHR43598:SF1">
    <property type="entry name" value="FORMATE DEHYDROGENASE-O MAJOR SUBUNIT"/>
    <property type="match status" value="1"/>
</dbReference>
<sequence length="100" mass="11278">NTHPINRGGLCCKGASVRDAAISNKRLKSPMKLVNGKWQKVSWETALDEIAKKLLRIREESGPDSVFWMGSAKFSNEQAYMFRKMAALWGTNNVDHQARV</sequence>
<dbReference type="GO" id="GO:0051539">
    <property type="term" value="F:4 iron, 4 sulfur cluster binding"/>
    <property type="evidence" value="ECO:0007669"/>
    <property type="project" value="UniProtKB-KW"/>
</dbReference>
<keyword evidence="8" id="KW-0411">Iron-sulfur</keyword>
<evidence type="ECO:0000256" key="6">
    <source>
        <dbReference type="ARBA" id="ARBA00023002"/>
    </source>
</evidence>
<name>A0A0F9IZF2_9ZZZZ</name>
<dbReference type="InterPro" id="IPR006656">
    <property type="entry name" value="Mopterin_OxRdtase"/>
</dbReference>
<dbReference type="SUPFAM" id="SSF53706">
    <property type="entry name" value="Formate dehydrogenase/DMSO reductase, domains 1-3"/>
    <property type="match status" value="1"/>
</dbReference>
<comment type="caution">
    <text evidence="10">The sequence shown here is derived from an EMBL/GenBank/DDBJ whole genome shotgun (WGS) entry which is preliminary data.</text>
</comment>
<evidence type="ECO:0000256" key="3">
    <source>
        <dbReference type="ARBA" id="ARBA00010312"/>
    </source>
</evidence>
<dbReference type="Gene3D" id="3.40.50.740">
    <property type="match status" value="1"/>
</dbReference>
<dbReference type="GO" id="GO:0016491">
    <property type="term" value="F:oxidoreductase activity"/>
    <property type="evidence" value="ECO:0007669"/>
    <property type="project" value="UniProtKB-KW"/>
</dbReference>
<keyword evidence="7" id="KW-0408">Iron</keyword>
<evidence type="ECO:0000256" key="5">
    <source>
        <dbReference type="ARBA" id="ARBA00022723"/>
    </source>
</evidence>
<gene>
    <name evidence="10" type="ORF">LCGC14_1885110</name>
</gene>
<comment type="similarity">
    <text evidence="3">Belongs to the prokaryotic molybdopterin-containing oxidoreductase family.</text>
</comment>
<evidence type="ECO:0000256" key="2">
    <source>
        <dbReference type="ARBA" id="ARBA00004196"/>
    </source>
</evidence>
<comment type="cofactor">
    <cofactor evidence="1">
        <name>[4Fe-4S] cluster</name>
        <dbReference type="ChEBI" id="CHEBI:49883"/>
    </cofactor>
</comment>
<dbReference type="PANTHER" id="PTHR43598">
    <property type="entry name" value="TUNGSTEN-CONTAINING FORMYLMETHANOFURAN DEHYDROGENASE 2 SUBUNIT B"/>
    <property type="match status" value="1"/>
</dbReference>
<organism evidence="10">
    <name type="scientific">marine sediment metagenome</name>
    <dbReference type="NCBI Taxonomy" id="412755"/>
    <lineage>
        <taxon>unclassified sequences</taxon>
        <taxon>metagenomes</taxon>
        <taxon>ecological metagenomes</taxon>
    </lineage>
</organism>
<evidence type="ECO:0000256" key="4">
    <source>
        <dbReference type="ARBA" id="ARBA00022485"/>
    </source>
</evidence>
<dbReference type="PROSITE" id="PS51669">
    <property type="entry name" value="4FE4S_MOW_BIS_MGD"/>
    <property type="match status" value="1"/>
</dbReference>
<evidence type="ECO:0000256" key="7">
    <source>
        <dbReference type="ARBA" id="ARBA00023004"/>
    </source>
</evidence>
<protein>
    <recommendedName>
        <fullName evidence="9">4Fe-4S Mo/W bis-MGD-type domain-containing protein</fullName>
    </recommendedName>
</protein>
<dbReference type="Pfam" id="PF00384">
    <property type="entry name" value="Molybdopterin"/>
    <property type="match status" value="1"/>
</dbReference>
<evidence type="ECO:0000256" key="1">
    <source>
        <dbReference type="ARBA" id="ARBA00001966"/>
    </source>
</evidence>
<reference evidence="10" key="1">
    <citation type="journal article" date="2015" name="Nature">
        <title>Complex archaea that bridge the gap between prokaryotes and eukaryotes.</title>
        <authorList>
            <person name="Spang A."/>
            <person name="Saw J.H."/>
            <person name="Jorgensen S.L."/>
            <person name="Zaremba-Niedzwiedzka K."/>
            <person name="Martijn J."/>
            <person name="Lind A.E."/>
            <person name="van Eijk R."/>
            <person name="Schleper C."/>
            <person name="Guy L."/>
            <person name="Ettema T.J."/>
        </authorList>
    </citation>
    <scope>NUCLEOTIDE SEQUENCE</scope>
</reference>